<dbReference type="Pfam" id="PF10713">
    <property type="entry name" value="DUF2509"/>
    <property type="match status" value="1"/>
</dbReference>
<reference evidence="3 5" key="3">
    <citation type="submission" date="2019-03" db="EMBL/GenBank/DDBJ databases">
        <authorList>
            <consortium name="Pathogen Informatics"/>
        </authorList>
    </citation>
    <scope>NUCLEOTIDE SEQUENCE [LARGE SCALE GENOMIC DNA]</scope>
    <source>
        <strain evidence="3 5">NCTC12282</strain>
    </source>
</reference>
<feature type="transmembrane region" description="Helical" evidence="1">
    <location>
        <begin position="15"/>
        <end position="35"/>
    </location>
</feature>
<keyword evidence="1" id="KW-0472">Membrane</keyword>
<evidence type="ECO:0000313" key="4">
    <source>
        <dbReference type="Proteomes" id="UP000224974"/>
    </source>
</evidence>
<sequence length="171" mass="18551">MSLYPSVGLLRQQGFSTIAMVMMLMLFGMLMLNGLSGQLTTQVKIYGDERRYLKAYNQALSSLAWGFSLQWPAAKAGWQCQRLASDGLSACLRSTDNNGVLIRGSGTLGFGEPDLALFQRGRQNEGGDPAINFIPLTHGYTDFCPLASPADCEPSLESKINVNGSGGGWYR</sequence>
<evidence type="ECO:0000313" key="3">
    <source>
        <dbReference type="EMBL" id="VFS53404.1"/>
    </source>
</evidence>
<keyword evidence="4" id="KW-1185">Reference proteome</keyword>
<dbReference type="Proteomes" id="UP000224974">
    <property type="component" value="Unassembled WGS sequence"/>
</dbReference>
<organism evidence="2 4">
    <name type="scientific">Budvicia aquatica</name>
    <dbReference type="NCBI Taxonomy" id="82979"/>
    <lineage>
        <taxon>Bacteria</taxon>
        <taxon>Pseudomonadati</taxon>
        <taxon>Pseudomonadota</taxon>
        <taxon>Gammaproteobacteria</taxon>
        <taxon>Enterobacterales</taxon>
        <taxon>Budviciaceae</taxon>
        <taxon>Budvicia</taxon>
    </lineage>
</organism>
<reference evidence="2" key="1">
    <citation type="submission" date="2017-09" db="EMBL/GenBank/DDBJ databases">
        <title>FDA dAtabase for Regulatory Grade micrObial Sequences (FDA-ARGOS): Supporting development and validation of Infectious Disease Dx tests.</title>
        <authorList>
            <person name="Minogue T."/>
            <person name="Wolcott M."/>
            <person name="Wasieloski L."/>
            <person name="Aguilar W."/>
            <person name="Moore D."/>
            <person name="Tallon L.J."/>
            <person name="Sadzewicz L."/>
            <person name="Ott S."/>
            <person name="Zhao X."/>
            <person name="Nagaraj S."/>
            <person name="Vavikolanu K."/>
            <person name="Aluvathingal J."/>
            <person name="Nadendla S."/>
            <person name="Sichtig H."/>
        </authorList>
    </citation>
    <scope>NUCLEOTIDE SEQUENCE</scope>
    <source>
        <strain evidence="2">FDAARGOS_387</strain>
    </source>
</reference>
<dbReference type="Proteomes" id="UP000373449">
    <property type="component" value="Unassembled WGS sequence"/>
</dbReference>
<keyword evidence="1" id="KW-1133">Transmembrane helix</keyword>
<dbReference type="EMBL" id="PDDX01000001">
    <property type="protein sequence ID" value="PHI32103.1"/>
    <property type="molecule type" value="Genomic_DNA"/>
</dbReference>
<evidence type="ECO:0000313" key="5">
    <source>
        <dbReference type="Proteomes" id="UP000373449"/>
    </source>
</evidence>
<proteinExistence type="predicted"/>
<dbReference type="STRING" id="1111728.GCA_000427805_01297"/>
<dbReference type="EMBL" id="CAADJA010000002">
    <property type="protein sequence ID" value="VFS53404.1"/>
    <property type="molecule type" value="Genomic_DNA"/>
</dbReference>
<dbReference type="RefSeq" id="WP_051323277.1">
    <property type="nucleotide sequence ID" value="NZ_CAADJA010000002.1"/>
</dbReference>
<evidence type="ECO:0000256" key="1">
    <source>
        <dbReference type="SAM" id="Phobius"/>
    </source>
</evidence>
<dbReference type="AlphaFoldDB" id="A0A2C6DTS1"/>
<dbReference type="InterPro" id="IPR019652">
    <property type="entry name" value="DUF2509"/>
</dbReference>
<accession>A0A2C6DTS1</accession>
<gene>
    <name evidence="2" type="ORF">CRN84_23675</name>
    <name evidence="3" type="ORF">NCTC12282_06475</name>
</gene>
<reference evidence="4" key="2">
    <citation type="submission" date="2017-09" db="EMBL/GenBank/DDBJ databases">
        <title>FDA dAtabase for Regulatory Grade micrObial Sequences (FDA-ARGOS): Supporting development and validation of Infectious Disease Dx tests.</title>
        <authorList>
            <person name="Minogue T."/>
            <person name="Wolcott M."/>
            <person name="Wasieloski L."/>
            <person name="Aguilar W."/>
            <person name="Moore D."/>
            <person name="Tallon L."/>
            <person name="Sadzewicz L."/>
            <person name="Ott S."/>
            <person name="Zhao X."/>
            <person name="Nagaraj S."/>
            <person name="Vavikolanu K."/>
            <person name="Aluvathingal J."/>
            <person name="Nadendla S."/>
            <person name="Sichtig H."/>
        </authorList>
    </citation>
    <scope>NUCLEOTIDE SEQUENCE [LARGE SCALE GENOMIC DNA]</scope>
    <source>
        <strain evidence="4">FDAARGOS_387</strain>
    </source>
</reference>
<keyword evidence="1" id="KW-0812">Transmembrane</keyword>
<name>A0A2C6DTS1_9GAMM</name>
<dbReference type="OrthoDB" id="7059963at2"/>
<evidence type="ECO:0000313" key="2">
    <source>
        <dbReference type="EMBL" id="PHI32103.1"/>
    </source>
</evidence>
<protein>
    <submittedName>
        <fullName evidence="2">DUF2509 domain-containing protein</fullName>
    </submittedName>
    <submittedName>
        <fullName evidence="3">Protein of uncharacterized function (DUF2509)</fullName>
    </submittedName>
</protein>